<reference evidence="1" key="1">
    <citation type="submission" date="2021-09" db="EMBL/GenBank/DDBJ databases">
        <authorList>
            <consortium name="AG Swart"/>
            <person name="Singh M."/>
            <person name="Singh A."/>
            <person name="Seah K."/>
            <person name="Emmerich C."/>
        </authorList>
    </citation>
    <scope>NUCLEOTIDE SEQUENCE</scope>
    <source>
        <strain evidence="1">ATCC30299</strain>
    </source>
</reference>
<keyword evidence="2" id="KW-1185">Reference proteome</keyword>
<comment type="caution">
    <text evidence="1">The sequence shown here is derived from an EMBL/GenBank/DDBJ whole genome shotgun (WGS) entry which is preliminary data.</text>
</comment>
<protein>
    <submittedName>
        <fullName evidence="1">Uncharacterized protein</fullName>
    </submittedName>
</protein>
<organism evidence="1 2">
    <name type="scientific">Blepharisma stoltei</name>
    <dbReference type="NCBI Taxonomy" id="1481888"/>
    <lineage>
        <taxon>Eukaryota</taxon>
        <taxon>Sar</taxon>
        <taxon>Alveolata</taxon>
        <taxon>Ciliophora</taxon>
        <taxon>Postciliodesmatophora</taxon>
        <taxon>Heterotrichea</taxon>
        <taxon>Heterotrichida</taxon>
        <taxon>Blepharismidae</taxon>
        <taxon>Blepharisma</taxon>
    </lineage>
</organism>
<evidence type="ECO:0000313" key="1">
    <source>
        <dbReference type="EMBL" id="CAG9313736.1"/>
    </source>
</evidence>
<proteinExistence type="predicted"/>
<dbReference type="EMBL" id="CAJZBQ010000011">
    <property type="protein sequence ID" value="CAG9313736.1"/>
    <property type="molecule type" value="Genomic_DNA"/>
</dbReference>
<dbReference type="Proteomes" id="UP001162131">
    <property type="component" value="Unassembled WGS sequence"/>
</dbReference>
<name>A0AAU9IW41_9CILI</name>
<dbReference type="AlphaFoldDB" id="A0AAU9IW41"/>
<evidence type="ECO:0000313" key="2">
    <source>
        <dbReference type="Proteomes" id="UP001162131"/>
    </source>
</evidence>
<gene>
    <name evidence="1" type="ORF">BSTOLATCC_MIC9541</name>
</gene>
<sequence length="357" mass="41999">MKKIELNHPLNSKDKKNLKLFVDFSEDRLRRVKSGKTLSQTLSNQKTTYGNFRKLAIRATEKPALPRIFKEENQRKAELKKLELPEGICYETTERLIAQSTERHILSSYPSSTVNKKHFRVLTPAMEEYLNSRGFSPQLEDKKLINLDSHFLEKFQLISDYLKESQVRHTIDSSVIKLQSNINLEKTNSMVYDKSAKEKIDPIEKKLLLVDTKINAMIDESMEKEKQRIEENEKKTIKIDFEKNRKVHTPAYMKFTRLNKKGKYLLWRQDELKKIEADDYAKEKKTKMMDILKKNKRLHSESTPSLYKAPKDGNIFIPPLQLSESNENLQSFDLHSNTSRSKQFGSLTYREYLKRMS</sequence>
<accession>A0AAU9IW41</accession>